<sequence length="100" mass="10321">MTTLTASATPASAAAAAEAAPQAVPSVHRRALLTWLAVYPTITAAFLLLGPFTAHLPLALRTLVMTAIVVPVVVYVLIPALLKANHKAVTALRTGRKGTA</sequence>
<reference evidence="2 3" key="1">
    <citation type="submission" date="2019-03" db="EMBL/GenBank/DDBJ databases">
        <authorList>
            <person name="Gonzalez-Pimentel J.L."/>
        </authorList>
    </citation>
    <scope>NUCLEOTIDE SEQUENCE [LARGE SCALE GENOMIC DNA]</scope>
    <source>
        <strain evidence="2 3">JCM 31289</strain>
    </source>
</reference>
<accession>A0A4Z0HDY8</accession>
<keyword evidence="1" id="KW-0812">Transmembrane</keyword>
<name>A0A4Z0HDY8_9ACTN</name>
<proteinExistence type="predicted"/>
<evidence type="ECO:0000313" key="3">
    <source>
        <dbReference type="Proteomes" id="UP000297948"/>
    </source>
</evidence>
<feature type="transmembrane region" description="Helical" evidence="1">
    <location>
        <begin position="63"/>
        <end position="82"/>
    </location>
</feature>
<keyword evidence="1" id="KW-1133">Transmembrane helix</keyword>
<organism evidence="2 3">
    <name type="scientific">Streptomyces palmae</name>
    <dbReference type="NCBI Taxonomy" id="1701085"/>
    <lineage>
        <taxon>Bacteria</taxon>
        <taxon>Bacillati</taxon>
        <taxon>Actinomycetota</taxon>
        <taxon>Actinomycetes</taxon>
        <taxon>Kitasatosporales</taxon>
        <taxon>Streptomycetaceae</taxon>
        <taxon>Streptomyces</taxon>
    </lineage>
</organism>
<dbReference type="Proteomes" id="UP000297948">
    <property type="component" value="Unassembled WGS sequence"/>
</dbReference>
<dbReference type="OrthoDB" id="4571002at2"/>
<dbReference type="AlphaFoldDB" id="A0A4Z0HDY8"/>
<gene>
    <name evidence="2" type="ORF">E4099_05300</name>
</gene>
<dbReference type="RefSeq" id="WP_135337761.1">
    <property type="nucleotide sequence ID" value="NZ_JBHLTX010000036.1"/>
</dbReference>
<keyword evidence="1" id="KW-0472">Membrane</keyword>
<keyword evidence="3" id="KW-1185">Reference proteome</keyword>
<evidence type="ECO:0000256" key="1">
    <source>
        <dbReference type="SAM" id="Phobius"/>
    </source>
</evidence>
<feature type="transmembrane region" description="Helical" evidence="1">
    <location>
        <begin position="35"/>
        <end position="56"/>
    </location>
</feature>
<evidence type="ECO:0008006" key="4">
    <source>
        <dbReference type="Google" id="ProtNLM"/>
    </source>
</evidence>
<evidence type="ECO:0000313" key="2">
    <source>
        <dbReference type="EMBL" id="TGB16465.1"/>
    </source>
</evidence>
<comment type="caution">
    <text evidence="2">The sequence shown here is derived from an EMBL/GenBank/DDBJ whole genome shotgun (WGS) entry which is preliminary data.</text>
</comment>
<dbReference type="EMBL" id="SRID01000028">
    <property type="protein sequence ID" value="TGB16465.1"/>
    <property type="molecule type" value="Genomic_DNA"/>
</dbReference>
<protein>
    <recommendedName>
        <fullName evidence="4">DUF485 domain-containing protein</fullName>
    </recommendedName>
</protein>